<name>A0A182QFN4_9DIPT</name>
<feature type="compositionally biased region" description="Basic and acidic residues" evidence="1">
    <location>
        <begin position="270"/>
        <end position="281"/>
    </location>
</feature>
<feature type="transmembrane region" description="Helical" evidence="2">
    <location>
        <begin position="203"/>
        <end position="229"/>
    </location>
</feature>
<keyword evidence="2" id="KW-1133">Transmembrane helix</keyword>
<evidence type="ECO:0000313" key="3">
    <source>
        <dbReference type="EnsemblMetazoa" id="AFAF009226-PA"/>
    </source>
</evidence>
<accession>A0A182QFN4</accession>
<dbReference type="AlphaFoldDB" id="A0A182QFN4"/>
<sequence length="424" mass="45877">MNSLVCPGVFQPRVATCITTFASGKYTTDTGNVQTSNVLAQVKLGLHKPHISRLPSSVSAASYLWSIWKPKNVDLPHHHIGMGTKIAYLSLVVCLGWLPALTGTTTTSSTLLAGLTDTQILPCGNVVCHAETQVCNGNECECKAHFENYGIVPTLGPTECVPCPAEGQPCRACCISDALTCYGGVCQRCSVDNNGKCISQESLFFLTAAQVALATAMVLGVISLSFLLYKTLRNRLRRNNPVLESEFRQSVVSRVSLSSIQQRVVRRLRDRPPKYETRHNYEYQQRQGTERQNSQQSTSTENVRQRSAVPIGGPPPAYDGDTISLAENPPPYTQEQHSGTGDGIAVIDIPSPDASDPPQPTNDETSNRDPGSLQGITNQAFEPDKLVPSSQIIQPSDSGGNDGRPKEGCNDIPLVSSNDKTVYM</sequence>
<keyword evidence="2" id="KW-0472">Membrane</keyword>
<dbReference type="Proteomes" id="UP000075886">
    <property type="component" value="Unassembled WGS sequence"/>
</dbReference>
<evidence type="ECO:0000256" key="2">
    <source>
        <dbReference type="SAM" id="Phobius"/>
    </source>
</evidence>
<evidence type="ECO:0000256" key="1">
    <source>
        <dbReference type="SAM" id="MobiDB-lite"/>
    </source>
</evidence>
<feature type="compositionally biased region" description="Polar residues" evidence="1">
    <location>
        <begin position="415"/>
        <end position="424"/>
    </location>
</feature>
<feature type="compositionally biased region" description="Polar residues" evidence="1">
    <location>
        <begin position="282"/>
        <end position="302"/>
    </location>
</feature>
<protein>
    <submittedName>
        <fullName evidence="3">Uncharacterized protein</fullName>
    </submittedName>
</protein>
<evidence type="ECO:0000313" key="4">
    <source>
        <dbReference type="Proteomes" id="UP000075886"/>
    </source>
</evidence>
<feature type="region of interest" description="Disordered" evidence="1">
    <location>
        <begin position="266"/>
        <end position="424"/>
    </location>
</feature>
<reference evidence="4" key="1">
    <citation type="submission" date="2014-01" db="EMBL/GenBank/DDBJ databases">
        <title>The Genome Sequence of Anopheles farauti FAR1 (V2).</title>
        <authorList>
            <consortium name="The Broad Institute Genomics Platform"/>
            <person name="Neafsey D.E."/>
            <person name="Besansky N."/>
            <person name="Howell P."/>
            <person name="Walton C."/>
            <person name="Young S.K."/>
            <person name="Zeng Q."/>
            <person name="Gargeya S."/>
            <person name="Fitzgerald M."/>
            <person name="Haas B."/>
            <person name="Abouelleil A."/>
            <person name="Allen A.W."/>
            <person name="Alvarado L."/>
            <person name="Arachchi H.M."/>
            <person name="Berlin A.M."/>
            <person name="Chapman S.B."/>
            <person name="Gainer-Dewar J."/>
            <person name="Goldberg J."/>
            <person name="Griggs A."/>
            <person name="Gujja S."/>
            <person name="Hansen M."/>
            <person name="Howarth C."/>
            <person name="Imamovic A."/>
            <person name="Ireland A."/>
            <person name="Larimer J."/>
            <person name="McCowan C."/>
            <person name="Murphy C."/>
            <person name="Pearson M."/>
            <person name="Poon T.W."/>
            <person name="Priest M."/>
            <person name="Roberts A."/>
            <person name="Saif S."/>
            <person name="Shea T."/>
            <person name="Sisk P."/>
            <person name="Sykes S."/>
            <person name="Wortman J."/>
            <person name="Nusbaum C."/>
            <person name="Birren B."/>
        </authorList>
    </citation>
    <scope>NUCLEOTIDE SEQUENCE [LARGE SCALE GENOMIC DNA]</scope>
    <source>
        <strain evidence="4">FAR1</strain>
    </source>
</reference>
<dbReference type="EnsemblMetazoa" id="AFAF009226-RA">
    <property type="protein sequence ID" value="AFAF009226-PA"/>
    <property type="gene ID" value="AFAF009226"/>
</dbReference>
<organism evidence="3 4">
    <name type="scientific">Anopheles farauti</name>
    <dbReference type="NCBI Taxonomy" id="69004"/>
    <lineage>
        <taxon>Eukaryota</taxon>
        <taxon>Metazoa</taxon>
        <taxon>Ecdysozoa</taxon>
        <taxon>Arthropoda</taxon>
        <taxon>Hexapoda</taxon>
        <taxon>Insecta</taxon>
        <taxon>Pterygota</taxon>
        <taxon>Neoptera</taxon>
        <taxon>Endopterygota</taxon>
        <taxon>Diptera</taxon>
        <taxon>Nematocera</taxon>
        <taxon>Culicoidea</taxon>
        <taxon>Culicidae</taxon>
        <taxon>Anophelinae</taxon>
        <taxon>Anopheles</taxon>
    </lineage>
</organism>
<feature type="compositionally biased region" description="Polar residues" evidence="1">
    <location>
        <begin position="388"/>
        <end position="399"/>
    </location>
</feature>
<keyword evidence="2" id="KW-0812">Transmembrane</keyword>
<dbReference type="EMBL" id="AXCN02001594">
    <property type="status" value="NOT_ANNOTATED_CDS"/>
    <property type="molecule type" value="Genomic_DNA"/>
</dbReference>
<keyword evidence="4" id="KW-1185">Reference proteome</keyword>
<dbReference type="VEuPathDB" id="VectorBase:AFAF009226"/>
<proteinExistence type="predicted"/>
<reference evidence="3" key="2">
    <citation type="submission" date="2020-05" db="UniProtKB">
        <authorList>
            <consortium name="EnsemblMetazoa"/>
        </authorList>
    </citation>
    <scope>IDENTIFICATION</scope>
    <source>
        <strain evidence="3">FAR1</strain>
    </source>
</reference>